<feature type="binding site" evidence="10">
    <location>
        <position position="254"/>
    </location>
    <ligand>
        <name>NAD(+)</name>
        <dbReference type="ChEBI" id="CHEBI:57540"/>
    </ligand>
</feature>
<evidence type="ECO:0000256" key="9">
    <source>
        <dbReference type="ARBA" id="ARBA00065931"/>
    </source>
</evidence>
<protein>
    <recommendedName>
        <fullName evidence="10">Betaine aldehyde dehydrogenase</fullName>
        <shortName evidence="10">BADH</shortName>
        <ecNumber evidence="10">1.2.1.8</ecNumber>
    </recommendedName>
</protein>
<evidence type="ECO:0000256" key="1">
    <source>
        <dbReference type="ARBA" id="ARBA00009986"/>
    </source>
</evidence>
<comment type="catalytic activity">
    <reaction evidence="7">
        <text>betaine aldehyde + NADP(+) + H2O = glycine betaine + NADPH + 2 H(+)</text>
        <dbReference type="Rhea" id="RHEA:30067"/>
        <dbReference type="ChEBI" id="CHEBI:15377"/>
        <dbReference type="ChEBI" id="CHEBI:15378"/>
        <dbReference type="ChEBI" id="CHEBI:15710"/>
        <dbReference type="ChEBI" id="CHEBI:17750"/>
        <dbReference type="ChEBI" id="CHEBI:57783"/>
        <dbReference type="ChEBI" id="CHEBI:58349"/>
    </reaction>
    <physiologicalReaction direction="left-to-right" evidence="7">
        <dbReference type="Rhea" id="RHEA:30068"/>
    </physiologicalReaction>
</comment>
<evidence type="ECO:0000256" key="2">
    <source>
        <dbReference type="ARBA" id="ARBA00022723"/>
    </source>
</evidence>
<feature type="binding site" evidence="10">
    <location>
        <position position="387"/>
    </location>
    <ligand>
        <name>NAD(+)</name>
        <dbReference type="ChEBI" id="CHEBI:57540"/>
    </ligand>
</feature>
<dbReference type="InterPro" id="IPR015590">
    <property type="entry name" value="Aldehyde_DH_dom"/>
</dbReference>
<feature type="modified residue" description="Cysteine sulfenic acid (-SOH)" evidence="10">
    <location>
        <position position="286"/>
    </location>
</feature>
<keyword evidence="3 10" id="KW-0630">Potassium</keyword>
<feature type="active site" description="Charge relay system" evidence="10">
    <location>
        <position position="464"/>
    </location>
</feature>
<dbReference type="InterPro" id="IPR016160">
    <property type="entry name" value="Ald_DH_CS_CYS"/>
</dbReference>
<evidence type="ECO:0000256" key="6">
    <source>
        <dbReference type="ARBA" id="ARBA00023097"/>
    </source>
</evidence>
<dbReference type="FunFam" id="3.40.605.10:FF:000007">
    <property type="entry name" value="NAD/NADP-dependent betaine aldehyde dehydrogenase"/>
    <property type="match status" value="1"/>
</dbReference>
<name>A0A3M2HWP3_9GAMM</name>
<dbReference type="Pfam" id="PF00171">
    <property type="entry name" value="Aldedh"/>
    <property type="match status" value="1"/>
</dbReference>
<feature type="active site" description="Proton acceptor" evidence="10">
    <location>
        <position position="252"/>
    </location>
</feature>
<dbReference type="FunFam" id="3.40.605.10:FF:000026">
    <property type="entry name" value="Aldehyde dehydrogenase, putative"/>
    <property type="match status" value="1"/>
</dbReference>
<keyword evidence="2 10" id="KW-0479">Metal-binding</keyword>
<feature type="active site" description="Nucleophile" evidence="10">
    <location>
        <position position="286"/>
    </location>
</feature>
<feature type="binding site" evidence="10">
    <location>
        <position position="246"/>
    </location>
    <ligand>
        <name>K(+)</name>
        <dbReference type="ChEBI" id="CHEBI:29103"/>
        <label>2</label>
    </ligand>
</feature>
<evidence type="ECO:0000259" key="13">
    <source>
        <dbReference type="Pfam" id="PF00171"/>
    </source>
</evidence>
<feature type="binding site" evidence="10">
    <location>
        <position position="457"/>
    </location>
    <ligand>
        <name>K(+)</name>
        <dbReference type="ChEBI" id="CHEBI:29103"/>
        <label>2</label>
    </ligand>
</feature>
<evidence type="ECO:0000256" key="11">
    <source>
        <dbReference type="PROSITE-ProRule" id="PRU10007"/>
    </source>
</evidence>
<dbReference type="GO" id="GO:0019285">
    <property type="term" value="P:glycine betaine biosynthetic process from choline"/>
    <property type="evidence" value="ECO:0007669"/>
    <property type="project" value="UniProtKB-UniRule"/>
</dbReference>
<feature type="binding site" evidence="10">
    <location>
        <begin position="230"/>
        <end position="233"/>
    </location>
    <ligand>
        <name>NAD(+)</name>
        <dbReference type="ChEBI" id="CHEBI:57540"/>
    </ligand>
</feature>
<dbReference type="NCBIfam" id="NF009725">
    <property type="entry name" value="PRK13252.1"/>
    <property type="match status" value="1"/>
</dbReference>
<dbReference type="EMBL" id="RFFM01000001">
    <property type="protein sequence ID" value="RMH92233.1"/>
    <property type="molecule type" value="Genomic_DNA"/>
</dbReference>
<dbReference type="NCBIfam" id="TIGR01804">
    <property type="entry name" value="BADH"/>
    <property type="match status" value="1"/>
</dbReference>
<dbReference type="PANTHER" id="PTHR11699">
    <property type="entry name" value="ALDEHYDE DEHYDROGENASE-RELATED"/>
    <property type="match status" value="1"/>
</dbReference>
<feature type="binding site" evidence="10">
    <location>
        <position position="460"/>
    </location>
    <ligand>
        <name>K(+)</name>
        <dbReference type="ChEBI" id="CHEBI:29103"/>
        <label>2</label>
    </ligand>
</feature>
<dbReference type="AlphaFoldDB" id="A0A3M2HWP3"/>
<dbReference type="RefSeq" id="WP_122164182.1">
    <property type="nucleotide sequence ID" value="NZ_JAMOIB010000001.1"/>
</dbReference>
<comment type="subunit">
    <text evidence="9 10">Dimer of dimers.</text>
</comment>
<dbReference type="InterPro" id="IPR016162">
    <property type="entry name" value="Ald_DH_N"/>
</dbReference>
<evidence type="ECO:0000313" key="15">
    <source>
        <dbReference type="Proteomes" id="UP000269774"/>
    </source>
</evidence>
<feature type="site" description="Seems to be a necessary countercharge to the potassium cations" evidence="10">
    <location>
        <position position="248"/>
    </location>
</feature>
<dbReference type="GO" id="GO:0046872">
    <property type="term" value="F:metal ion binding"/>
    <property type="evidence" value="ECO:0007669"/>
    <property type="project" value="UniProtKB-KW"/>
</dbReference>
<reference evidence="14 15" key="1">
    <citation type="submission" date="2018-10" db="EMBL/GenBank/DDBJ databases">
        <title>Pseudomonas zhaodongensis NEAU-ST5-21(T) genome.</title>
        <authorList>
            <person name="Peng J."/>
            <person name="Liu Z.-P."/>
        </authorList>
    </citation>
    <scope>NUCLEOTIDE SEQUENCE [LARGE SCALE GENOMIC DNA]</scope>
    <source>
        <strain evidence="14 15">NEAU-ST5-21</strain>
    </source>
</reference>
<keyword evidence="5 10" id="KW-0520">NAD</keyword>
<comment type="similarity">
    <text evidence="1 10 12">Belongs to the aldehyde dehydrogenase family.</text>
</comment>
<dbReference type="UniPathway" id="UPA00529">
    <property type="reaction ID" value="UER00386"/>
</dbReference>
<keyword evidence="10" id="KW-0521">NADP</keyword>
<comment type="caution">
    <text evidence="14">The sequence shown here is derived from an EMBL/GenBank/DDBJ whole genome shotgun (WGS) entry which is preliminary data.</text>
</comment>
<keyword evidence="6 10" id="KW-0558">Oxidation</keyword>
<dbReference type="SUPFAM" id="SSF53720">
    <property type="entry name" value="ALDH-like"/>
    <property type="match status" value="1"/>
</dbReference>
<evidence type="ECO:0000256" key="5">
    <source>
        <dbReference type="ARBA" id="ARBA00023027"/>
    </source>
</evidence>
<sequence length="490" mass="52732">MARYPRQQLYIDGTYVDASGGKFFESINPANGEVLAEVAQASAADLERAVVSAEKGQKIWAAMTAMERSRVLRKAVDLLRERNDELALLETLDTGKPLMETRSVDIVTGADVLEYYAGLAPAIEGEQIPLRDTSFVYTRREPLGVVAGIGAWNYPIQIALWKAAPALAAGNAMIFKPSEVTSLSALKLAEIFTEAGLPAGVFNVLTGTGAEIGALLTEHPRIVKVSFTGGVTTGKKVMAGAASSSLKDVTMELGGKSPLIVCDDADLDRAADIAVMANFFSSGQVCTNGTRVFVPRALMGEFEARLLERVERIRMGDPQDERTTFGPMVSFAHMQNVLGYIAKGKAQGARLLCGGERVTSGEFGRGAYIAPTIFSDCTDDMIIAREEIFGPVLSLLAYDDEDEAVRRANDTDYGLAAGVVTRDLVRAHRIIHQMEAGICWINTWGESAAQMPVGGYKQSGIGRENGISSLAHYTRLKSVQVELGEFASVF</sequence>
<feature type="binding site" evidence="10">
    <location>
        <position position="26"/>
    </location>
    <ligand>
        <name>K(+)</name>
        <dbReference type="ChEBI" id="CHEBI:29103"/>
        <label>1</label>
    </ligand>
</feature>
<comment type="catalytic activity">
    <reaction evidence="8">
        <text>betaine aldehyde + NAD(+) + H2O = glycine betaine + NADH + 2 H(+)</text>
        <dbReference type="Rhea" id="RHEA:15305"/>
        <dbReference type="ChEBI" id="CHEBI:15377"/>
        <dbReference type="ChEBI" id="CHEBI:15378"/>
        <dbReference type="ChEBI" id="CHEBI:15710"/>
        <dbReference type="ChEBI" id="CHEBI:17750"/>
        <dbReference type="ChEBI" id="CHEBI:57540"/>
        <dbReference type="ChEBI" id="CHEBI:57945"/>
        <dbReference type="EC" id="1.2.1.8"/>
    </reaction>
    <physiologicalReaction direction="left-to-right" evidence="8">
        <dbReference type="Rhea" id="RHEA:15306"/>
    </physiologicalReaction>
</comment>
<evidence type="ECO:0000256" key="3">
    <source>
        <dbReference type="ARBA" id="ARBA00022958"/>
    </source>
</evidence>
<keyword evidence="4 10" id="KW-0560">Oxidoreductase</keyword>
<feature type="binding site" evidence="10">
    <location>
        <begin position="150"/>
        <end position="152"/>
    </location>
    <ligand>
        <name>NAD(+)</name>
        <dbReference type="ChEBI" id="CHEBI:57540"/>
    </ligand>
</feature>
<dbReference type="EC" id="1.2.1.8" evidence="10"/>
<feature type="domain" description="Aldehyde dehydrogenase" evidence="13">
    <location>
        <begin position="15"/>
        <end position="479"/>
    </location>
</feature>
<dbReference type="Gene3D" id="3.40.309.10">
    <property type="entry name" value="Aldehyde Dehydrogenase, Chain A, domain 2"/>
    <property type="match status" value="1"/>
</dbReference>
<feature type="binding site" description="covalent" evidence="10">
    <location>
        <position position="286"/>
    </location>
    <ligand>
        <name>NAD(+)</name>
        <dbReference type="ChEBI" id="CHEBI:57540"/>
    </ligand>
</feature>
<feature type="binding site" evidence="10">
    <location>
        <position position="27"/>
    </location>
    <ligand>
        <name>K(+)</name>
        <dbReference type="ChEBI" id="CHEBI:29103"/>
        <label>1</label>
    </ligand>
</feature>
<dbReference type="OrthoDB" id="9812625at2"/>
<evidence type="ECO:0000256" key="7">
    <source>
        <dbReference type="ARBA" id="ARBA00051919"/>
    </source>
</evidence>
<proteinExistence type="inferred from homology"/>
<comment type="caution">
    <text evidence="10">Lacks conserved residue(s) required for the propagation of feature annotation.</text>
</comment>
<accession>A0A3M2HWP3</accession>
<comment type="cofactor">
    <cofactor evidence="10">
        <name>K(+)</name>
        <dbReference type="ChEBI" id="CHEBI:29103"/>
    </cofactor>
    <text evidence="10">Binds 2 potassium ions per subunit.</text>
</comment>
<organism evidence="14 15">
    <name type="scientific">Stutzerimonas zhaodongensis</name>
    <dbReference type="NCBI Taxonomy" id="1176257"/>
    <lineage>
        <taxon>Bacteria</taxon>
        <taxon>Pseudomonadati</taxon>
        <taxon>Pseudomonadota</taxon>
        <taxon>Gammaproteobacteria</taxon>
        <taxon>Pseudomonadales</taxon>
        <taxon>Pseudomonadaceae</taxon>
        <taxon>Stutzerimonas</taxon>
    </lineage>
</organism>
<evidence type="ECO:0000256" key="12">
    <source>
        <dbReference type="RuleBase" id="RU003345"/>
    </source>
</evidence>
<gene>
    <name evidence="10" type="primary">betB</name>
    <name evidence="14" type="ORF">EA797_05805</name>
</gene>
<dbReference type="HAMAP" id="MF_00804">
    <property type="entry name" value="BADH"/>
    <property type="match status" value="1"/>
</dbReference>
<evidence type="ECO:0000256" key="8">
    <source>
        <dbReference type="ARBA" id="ARBA00052192"/>
    </source>
</evidence>
<feature type="active site" description="Charge relay system" evidence="10">
    <location>
        <position position="162"/>
    </location>
</feature>
<dbReference type="InterPro" id="IPR011264">
    <property type="entry name" value="BADH"/>
</dbReference>
<dbReference type="InterPro" id="IPR016161">
    <property type="entry name" value="Ald_DH/histidinol_DH"/>
</dbReference>
<evidence type="ECO:0000313" key="14">
    <source>
        <dbReference type="EMBL" id="RMH92233.1"/>
    </source>
</evidence>
<keyword evidence="15" id="KW-1185">Reference proteome</keyword>
<dbReference type="Proteomes" id="UP000269774">
    <property type="component" value="Unassembled WGS sequence"/>
</dbReference>
<comment type="pathway">
    <text evidence="10">Amine and polyamine biosynthesis; betaine biosynthesis via choline pathway; betaine from betaine aldehyde: step 1/1.</text>
</comment>
<comment type="function">
    <text evidence="10">Involved in the biosynthesis of the osmoprotectant glycine betaine. Catalyzes the irreversible oxidation of betaine aldehyde to the corresponding acid.</text>
</comment>
<evidence type="ECO:0000256" key="10">
    <source>
        <dbReference type="HAMAP-Rule" id="MF_00804"/>
    </source>
</evidence>
<feature type="binding site" evidence="10">
    <location>
        <position position="93"/>
    </location>
    <ligand>
        <name>K(+)</name>
        <dbReference type="ChEBI" id="CHEBI:29103"/>
        <label>1</label>
    </ligand>
</feature>
<dbReference type="InterPro" id="IPR016163">
    <property type="entry name" value="Ald_DH_C"/>
</dbReference>
<dbReference type="GO" id="GO:0008802">
    <property type="term" value="F:betaine-aldehyde dehydrogenase (NAD+) activity"/>
    <property type="evidence" value="ECO:0007669"/>
    <property type="project" value="UniProtKB-UniRule"/>
</dbReference>
<dbReference type="PROSITE" id="PS00070">
    <property type="entry name" value="ALDEHYDE_DEHYDR_CYS"/>
    <property type="match status" value="1"/>
</dbReference>
<dbReference type="InterPro" id="IPR029510">
    <property type="entry name" value="Ald_DH_CS_GLU"/>
</dbReference>
<dbReference type="FunFam" id="3.40.309.10:FF:000014">
    <property type="entry name" value="NAD/NADP-dependent betaine aldehyde dehydrogenase"/>
    <property type="match status" value="1"/>
</dbReference>
<feature type="binding site" evidence="10">
    <location>
        <begin position="176"/>
        <end position="179"/>
    </location>
    <ligand>
        <name>NAD(+)</name>
        <dbReference type="ChEBI" id="CHEBI:57540"/>
    </ligand>
</feature>
<dbReference type="PROSITE" id="PS00687">
    <property type="entry name" value="ALDEHYDE_DEHYDR_GLU"/>
    <property type="match status" value="1"/>
</dbReference>
<evidence type="ECO:0000256" key="4">
    <source>
        <dbReference type="ARBA" id="ARBA00023002"/>
    </source>
</evidence>
<feature type="active site" evidence="11">
    <location>
        <position position="252"/>
    </location>
</feature>
<dbReference type="Gene3D" id="3.40.605.10">
    <property type="entry name" value="Aldehyde Dehydrogenase, Chain A, domain 1"/>
    <property type="match status" value="1"/>
</dbReference>